<reference evidence="3" key="1">
    <citation type="submission" date="2016-10" db="EMBL/GenBank/DDBJ databases">
        <title>Frankia sp. NRRL B-16386 Genome sequencing.</title>
        <authorList>
            <person name="Ghodhbane-Gtari F."/>
            <person name="Swanson E."/>
            <person name="Gueddou A."/>
            <person name="Hezbri K."/>
            <person name="Ktari K."/>
            <person name="Nouioui I."/>
            <person name="Morris K."/>
            <person name="Simpson S."/>
            <person name="Abebe-Akele F."/>
            <person name="Thomas K."/>
            <person name="Gtari M."/>
            <person name="Tisa L.S."/>
        </authorList>
    </citation>
    <scope>NUCLEOTIDE SEQUENCE [LARGE SCALE GENOMIC DNA]</scope>
    <source>
        <strain evidence="3">NRRL B-16386</strain>
    </source>
</reference>
<dbReference type="AlphaFoldDB" id="A0A1V2I3X0"/>
<organism evidence="2 3">
    <name type="scientific">Pseudofrankia asymbiotica</name>
    <dbReference type="NCBI Taxonomy" id="1834516"/>
    <lineage>
        <taxon>Bacteria</taxon>
        <taxon>Bacillati</taxon>
        <taxon>Actinomycetota</taxon>
        <taxon>Actinomycetes</taxon>
        <taxon>Frankiales</taxon>
        <taxon>Frankiaceae</taxon>
        <taxon>Pseudofrankia</taxon>
    </lineage>
</organism>
<feature type="domain" description="HMA" evidence="1">
    <location>
        <begin position="2"/>
        <end position="75"/>
    </location>
</feature>
<dbReference type="RefSeq" id="WP_076820598.1">
    <property type="nucleotide sequence ID" value="NZ_MOMC01000066.1"/>
</dbReference>
<dbReference type="CDD" id="cd00371">
    <property type="entry name" value="HMA"/>
    <property type="match status" value="1"/>
</dbReference>
<evidence type="ECO:0000259" key="1">
    <source>
        <dbReference type="PROSITE" id="PS50846"/>
    </source>
</evidence>
<dbReference type="EMBL" id="MOMC01000066">
    <property type="protein sequence ID" value="ONH24931.1"/>
    <property type="molecule type" value="Genomic_DNA"/>
</dbReference>
<evidence type="ECO:0000313" key="3">
    <source>
        <dbReference type="Proteomes" id="UP000188929"/>
    </source>
</evidence>
<dbReference type="PROSITE" id="PS50846">
    <property type="entry name" value="HMA_2"/>
    <property type="match status" value="1"/>
</dbReference>
<dbReference type="STRING" id="1834516.BL253_29050"/>
<proteinExistence type="predicted"/>
<keyword evidence="3" id="KW-1185">Reference proteome</keyword>
<dbReference type="InterPro" id="IPR006121">
    <property type="entry name" value="HMA_dom"/>
</dbReference>
<accession>A0A1V2I3X0</accession>
<dbReference type="GO" id="GO:0046872">
    <property type="term" value="F:metal ion binding"/>
    <property type="evidence" value="ECO:0007669"/>
    <property type="project" value="InterPro"/>
</dbReference>
<sequence>MTTSVYQVTGMSRGHCEATVRSEVFKIVGVEDIQVSARTGRLAVTATESLAVTATESVDDARVLAAVDEAGYEAVRAR</sequence>
<comment type="caution">
    <text evidence="2">The sequence shown here is derived from an EMBL/GenBank/DDBJ whole genome shotgun (WGS) entry which is preliminary data.</text>
</comment>
<dbReference type="Gene3D" id="3.30.70.100">
    <property type="match status" value="1"/>
</dbReference>
<gene>
    <name evidence="2" type="ORF">BL253_29050</name>
</gene>
<dbReference type="SUPFAM" id="SSF55008">
    <property type="entry name" value="HMA, heavy metal-associated domain"/>
    <property type="match status" value="1"/>
</dbReference>
<name>A0A1V2I3X0_9ACTN</name>
<dbReference type="Pfam" id="PF00403">
    <property type="entry name" value="HMA"/>
    <property type="match status" value="1"/>
</dbReference>
<dbReference type="InterPro" id="IPR036163">
    <property type="entry name" value="HMA_dom_sf"/>
</dbReference>
<protein>
    <submittedName>
        <fullName evidence="2">Heavy metal transporter</fullName>
    </submittedName>
</protein>
<dbReference type="Proteomes" id="UP000188929">
    <property type="component" value="Unassembled WGS sequence"/>
</dbReference>
<evidence type="ECO:0000313" key="2">
    <source>
        <dbReference type="EMBL" id="ONH24931.1"/>
    </source>
</evidence>
<dbReference type="OrthoDB" id="9813965at2"/>